<dbReference type="Proteomes" id="UP000187209">
    <property type="component" value="Unassembled WGS sequence"/>
</dbReference>
<keyword evidence="2" id="KW-1185">Reference proteome</keyword>
<comment type="caution">
    <text evidence="1">The sequence shown here is derived from an EMBL/GenBank/DDBJ whole genome shotgun (WGS) entry which is preliminary data.</text>
</comment>
<evidence type="ECO:0000313" key="2">
    <source>
        <dbReference type="Proteomes" id="UP000187209"/>
    </source>
</evidence>
<proteinExistence type="predicted"/>
<accession>A0A1R2BID6</accession>
<protein>
    <submittedName>
        <fullName evidence="1">Uncharacterized protein</fullName>
    </submittedName>
</protein>
<dbReference type="AlphaFoldDB" id="A0A1R2BID6"/>
<evidence type="ECO:0000313" key="1">
    <source>
        <dbReference type="EMBL" id="OMJ76375.1"/>
    </source>
</evidence>
<reference evidence="1 2" key="1">
    <citation type="submission" date="2016-11" db="EMBL/GenBank/DDBJ databases">
        <title>The macronuclear genome of Stentor coeruleus: a giant cell with tiny introns.</title>
        <authorList>
            <person name="Slabodnick M."/>
            <person name="Ruby J.G."/>
            <person name="Reiff S.B."/>
            <person name="Swart E.C."/>
            <person name="Gosai S."/>
            <person name="Prabakaran S."/>
            <person name="Witkowska E."/>
            <person name="Larue G.E."/>
            <person name="Fisher S."/>
            <person name="Freeman R.M."/>
            <person name="Gunawardena J."/>
            <person name="Chu W."/>
            <person name="Stover N.A."/>
            <person name="Gregory B.D."/>
            <person name="Nowacki M."/>
            <person name="Derisi J."/>
            <person name="Roy S.W."/>
            <person name="Marshall W.F."/>
            <person name="Sood P."/>
        </authorList>
    </citation>
    <scope>NUCLEOTIDE SEQUENCE [LARGE SCALE GENOMIC DNA]</scope>
    <source>
        <strain evidence="1">WM001</strain>
    </source>
</reference>
<dbReference type="EMBL" id="MPUH01000635">
    <property type="protein sequence ID" value="OMJ76375.1"/>
    <property type="molecule type" value="Genomic_DNA"/>
</dbReference>
<gene>
    <name evidence="1" type="ORF">SteCoe_24276</name>
</gene>
<sequence>MERYVFFNTDSASVLHYRVFAGSSDIIKLAGDSYSLLQTTNFSLKSIFKDKIFCFAKDPDLPLAVTLEFSKDSTTEEVGYSFAVHMLQLFIQQFRDILNGECKMSLFKPYRKTLQDLIDQRIEPFMEKITNHCKADFLYWSFIKRSDRGSESTMKKDHSGLFSSNSVNTDISGIDKAAKSTLSVKKKYPFAIQKDVSISSPRQQLFYRLHSKEGVVTPQLIGMINSAAALANDLLEFEKDELQSMEFCFSHSRIQVLKYQEMLLVISHNSSSPPISYIKQLYCWARVLSV</sequence>
<name>A0A1R2BID6_9CILI</name>
<organism evidence="1 2">
    <name type="scientific">Stentor coeruleus</name>
    <dbReference type="NCBI Taxonomy" id="5963"/>
    <lineage>
        <taxon>Eukaryota</taxon>
        <taxon>Sar</taxon>
        <taxon>Alveolata</taxon>
        <taxon>Ciliophora</taxon>
        <taxon>Postciliodesmatophora</taxon>
        <taxon>Heterotrichea</taxon>
        <taxon>Heterotrichida</taxon>
        <taxon>Stentoridae</taxon>
        <taxon>Stentor</taxon>
    </lineage>
</organism>
<dbReference type="OrthoDB" id="10558438at2759"/>